<feature type="domain" description="D-isomer specific 2-hydroxyacid dehydrogenase NAD-binding" evidence="10">
    <location>
        <begin position="107"/>
        <end position="281"/>
    </location>
</feature>
<dbReference type="RefSeq" id="WP_116225624.1">
    <property type="nucleotide sequence ID" value="NZ_AP018437.1"/>
</dbReference>
<dbReference type="SUPFAM" id="SSF52283">
    <property type="entry name" value="Formate/glycerate dehydrogenase catalytic domain-like"/>
    <property type="match status" value="1"/>
</dbReference>
<dbReference type="CDD" id="cd12173">
    <property type="entry name" value="PGDH_4"/>
    <property type="match status" value="1"/>
</dbReference>
<comment type="similarity">
    <text evidence="2 8">Belongs to the D-isomer specific 2-hydroxyacid dehydrogenase family.</text>
</comment>
<evidence type="ECO:0000256" key="8">
    <source>
        <dbReference type="RuleBase" id="RU003719"/>
    </source>
</evidence>
<evidence type="ECO:0000256" key="5">
    <source>
        <dbReference type="ARBA" id="ARBA00023027"/>
    </source>
</evidence>
<dbReference type="GO" id="GO:0051287">
    <property type="term" value="F:NAD binding"/>
    <property type="evidence" value="ECO:0007669"/>
    <property type="project" value="InterPro"/>
</dbReference>
<dbReference type="PROSITE" id="PS00670">
    <property type="entry name" value="D_2_HYDROXYACID_DH_2"/>
    <property type="match status" value="1"/>
</dbReference>
<dbReference type="FunFam" id="3.40.50.720:FF:000021">
    <property type="entry name" value="D-3-phosphoglycerate dehydrogenase"/>
    <property type="match status" value="1"/>
</dbReference>
<dbReference type="InterPro" id="IPR006139">
    <property type="entry name" value="D-isomer_2_OHA_DH_cat_dom"/>
</dbReference>
<evidence type="ECO:0000256" key="4">
    <source>
        <dbReference type="ARBA" id="ARBA00023002"/>
    </source>
</evidence>
<comment type="caution">
    <text evidence="11">The sequence shown here is derived from an EMBL/GenBank/DDBJ whole genome shotgun (WGS) entry which is preliminary data.</text>
</comment>
<dbReference type="InterPro" id="IPR029753">
    <property type="entry name" value="D-isomer_DH_CS"/>
</dbReference>
<name>A0A347ZVX0_9CHLR</name>
<evidence type="ECO:0000313" key="12">
    <source>
        <dbReference type="Proteomes" id="UP000256388"/>
    </source>
</evidence>
<evidence type="ECO:0000259" key="9">
    <source>
        <dbReference type="Pfam" id="PF00389"/>
    </source>
</evidence>
<dbReference type="InterPro" id="IPR036291">
    <property type="entry name" value="NAD(P)-bd_dom_sf"/>
</dbReference>
<proteinExistence type="inferred from homology"/>
<dbReference type="Pfam" id="PF02826">
    <property type="entry name" value="2-Hacid_dh_C"/>
    <property type="match status" value="1"/>
</dbReference>
<organism evidence="11 12">
    <name type="scientific">Pelolinea submarina</name>
    <dbReference type="NCBI Taxonomy" id="913107"/>
    <lineage>
        <taxon>Bacteria</taxon>
        <taxon>Bacillati</taxon>
        <taxon>Chloroflexota</taxon>
        <taxon>Anaerolineae</taxon>
        <taxon>Anaerolineales</taxon>
        <taxon>Anaerolineaceae</taxon>
        <taxon>Pelolinea</taxon>
    </lineage>
</organism>
<evidence type="ECO:0000313" key="11">
    <source>
        <dbReference type="EMBL" id="REG07148.1"/>
    </source>
</evidence>
<keyword evidence="4 8" id="KW-0560">Oxidoreductase</keyword>
<sequence length="313" mass="33778">MEPWRVLVTDGLQDTGISILSKEAQVDDHKGISAEELLKEIGNYDALIVRGRTKVTSEVIEAGKKLKVIGRAGVGVDNIDTAYAKEKGVIVVNAPTATTTAVAELAMGMVFALAREIPRADASMKRGEWAKKEFEGVELYGKTLGIIGFGRIGSTVGQMAAAVGMRIMACCLFRIPETIRIIGGELLMMDDIIEKSDFITIHTPLSDETRGMINAEAFARMKDGVYLICTARGGIIDEKALLDALNSGKVAGAALDVFETEPPVFKELINHPKVIATPHMAGQTNEAQRRASMDIAKEVTAALKGDKLHWKIV</sequence>
<keyword evidence="5" id="KW-0520">NAD</keyword>
<gene>
    <name evidence="11" type="ORF">DFR64_2352</name>
</gene>
<comment type="function">
    <text evidence="1">Catalyzes the reversible oxidation of 3-phospho-D-glycerate to 3-phosphonooxypyruvate, the first step of the phosphorylated L-serine biosynthesis pathway. Also catalyzes the reversible oxidation of 2-hydroxyglutarate to 2-oxoglutarate.</text>
</comment>
<evidence type="ECO:0000259" key="10">
    <source>
        <dbReference type="Pfam" id="PF02826"/>
    </source>
</evidence>
<dbReference type="InterPro" id="IPR006140">
    <property type="entry name" value="D-isomer_DH_NAD-bd"/>
</dbReference>
<dbReference type="Proteomes" id="UP000256388">
    <property type="component" value="Unassembled WGS sequence"/>
</dbReference>
<dbReference type="PANTHER" id="PTHR42789">
    <property type="entry name" value="D-ISOMER SPECIFIC 2-HYDROXYACID DEHYDROGENASE FAMILY PROTEIN (AFU_ORTHOLOGUE AFUA_6G10090)"/>
    <property type="match status" value="1"/>
</dbReference>
<dbReference type="Gene3D" id="3.40.50.720">
    <property type="entry name" value="NAD(P)-binding Rossmann-like Domain"/>
    <property type="match status" value="2"/>
</dbReference>
<dbReference type="SUPFAM" id="SSF51735">
    <property type="entry name" value="NAD(P)-binding Rossmann-fold domains"/>
    <property type="match status" value="1"/>
</dbReference>
<dbReference type="EC" id="1.1.1.399" evidence="3"/>
<feature type="domain" description="D-isomer specific 2-hydroxyacid dehydrogenase catalytic" evidence="9">
    <location>
        <begin position="6"/>
        <end position="309"/>
    </location>
</feature>
<comment type="catalytic activity">
    <reaction evidence="7">
        <text>(R)-2-hydroxyglutarate + NAD(+) = 2-oxoglutarate + NADH + H(+)</text>
        <dbReference type="Rhea" id="RHEA:49612"/>
        <dbReference type="ChEBI" id="CHEBI:15378"/>
        <dbReference type="ChEBI" id="CHEBI:15801"/>
        <dbReference type="ChEBI" id="CHEBI:16810"/>
        <dbReference type="ChEBI" id="CHEBI:57540"/>
        <dbReference type="ChEBI" id="CHEBI:57945"/>
        <dbReference type="EC" id="1.1.1.399"/>
    </reaction>
</comment>
<evidence type="ECO:0000256" key="7">
    <source>
        <dbReference type="ARBA" id="ARBA00048126"/>
    </source>
</evidence>
<evidence type="ECO:0000256" key="1">
    <source>
        <dbReference type="ARBA" id="ARBA00003800"/>
    </source>
</evidence>
<dbReference type="AlphaFoldDB" id="A0A347ZVX0"/>
<reference evidence="11 12" key="1">
    <citation type="submission" date="2018-08" db="EMBL/GenBank/DDBJ databases">
        <title>Genomic Encyclopedia of Type Strains, Phase IV (KMG-IV): sequencing the most valuable type-strain genomes for metagenomic binning, comparative biology and taxonomic classification.</title>
        <authorList>
            <person name="Goeker M."/>
        </authorList>
    </citation>
    <scope>NUCLEOTIDE SEQUENCE [LARGE SCALE GENOMIC DNA]</scope>
    <source>
        <strain evidence="11 12">DSM 23923</strain>
    </source>
</reference>
<dbReference type="PANTHER" id="PTHR42789:SF1">
    <property type="entry name" value="D-ISOMER SPECIFIC 2-HYDROXYACID DEHYDROGENASE FAMILY PROTEIN (AFU_ORTHOLOGUE AFUA_6G10090)"/>
    <property type="match status" value="1"/>
</dbReference>
<accession>A0A347ZVX0</accession>
<dbReference type="InterPro" id="IPR050857">
    <property type="entry name" value="D-2-hydroxyacid_DH"/>
</dbReference>
<keyword evidence="12" id="KW-1185">Reference proteome</keyword>
<dbReference type="Pfam" id="PF00389">
    <property type="entry name" value="2-Hacid_dh"/>
    <property type="match status" value="1"/>
</dbReference>
<evidence type="ECO:0000256" key="3">
    <source>
        <dbReference type="ARBA" id="ARBA00013001"/>
    </source>
</evidence>
<dbReference type="OrthoDB" id="9792971at2"/>
<evidence type="ECO:0000256" key="2">
    <source>
        <dbReference type="ARBA" id="ARBA00005854"/>
    </source>
</evidence>
<evidence type="ECO:0000256" key="6">
    <source>
        <dbReference type="ARBA" id="ARBA00030455"/>
    </source>
</evidence>
<dbReference type="GO" id="GO:0016616">
    <property type="term" value="F:oxidoreductase activity, acting on the CH-OH group of donors, NAD or NADP as acceptor"/>
    <property type="evidence" value="ECO:0007669"/>
    <property type="project" value="InterPro"/>
</dbReference>
<dbReference type="EMBL" id="QUMS01000003">
    <property type="protein sequence ID" value="REG07148.1"/>
    <property type="molecule type" value="Genomic_DNA"/>
</dbReference>
<protein>
    <recommendedName>
        <fullName evidence="6">2-oxoglutarate reductase</fullName>
        <ecNumber evidence="3">1.1.1.399</ecNumber>
    </recommendedName>
    <alternativeName>
        <fullName evidence="6">2-oxoglutarate reductase</fullName>
    </alternativeName>
</protein>